<dbReference type="InterPro" id="IPR035996">
    <property type="entry name" value="4pyrrol_Methylase_sf"/>
</dbReference>
<evidence type="ECO:0000256" key="1">
    <source>
        <dbReference type="ARBA" id="ARBA00005879"/>
    </source>
</evidence>
<keyword evidence="5" id="KW-0949">S-adenosyl-L-methionine</keyword>
<dbReference type="PANTHER" id="PTHR45790">
    <property type="entry name" value="SIROHEME SYNTHASE-RELATED"/>
    <property type="match status" value="1"/>
</dbReference>
<evidence type="ECO:0000256" key="5">
    <source>
        <dbReference type="ARBA" id="ARBA00022691"/>
    </source>
</evidence>
<name>A0ABV3ZBA4_9BACT</name>
<dbReference type="PANTHER" id="PTHR45790:SF3">
    <property type="entry name" value="S-ADENOSYL-L-METHIONINE-DEPENDENT UROPORPHYRINOGEN III METHYLTRANSFERASE, CHLOROPLASTIC"/>
    <property type="match status" value="1"/>
</dbReference>
<dbReference type="SUPFAM" id="SSF53790">
    <property type="entry name" value="Tetrapyrrole methylase"/>
    <property type="match status" value="1"/>
</dbReference>
<keyword evidence="6" id="KW-0627">Porphyrin biosynthesis</keyword>
<dbReference type="InterPro" id="IPR014776">
    <property type="entry name" value="4pyrrole_Mease_sub2"/>
</dbReference>
<dbReference type="RefSeq" id="WP_369328547.1">
    <property type="nucleotide sequence ID" value="NZ_JAULBC010000002.1"/>
</dbReference>
<keyword evidence="11" id="KW-1185">Reference proteome</keyword>
<dbReference type="Gene3D" id="3.30.950.10">
    <property type="entry name" value="Methyltransferase, Cobalt-precorrin-4 Transmethylase, Domain 2"/>
    <property type="match status" value="1"/>
</dbReference>
<dbReference type="NCBIfam" id="NF004790">
    <property type="entry name" value="PRK06136.1"/>
    <property type="match status" value="1"/>
</dbReference>
<dbReference type="GO" id="GO:0004851">
    <property type="term" value="F:uroporphyrin-III C-methyltransferase activity"/>
    <property type="evidence" value="ECO:0007669"/>
    <property type="project" value="UniProtKB-EC"/>
</dbReference>
<reference evidence="10 11" key="1">
    <citation type="submission" date="2023-07" db="EMBL/GenBank/DDBJ databases">
        <authorList>
            <person name="Lian W.-H."/>
        </authorList>
    </citation>
    <scope>NUCLEOTIDE SEQUENCE [LARGE SCALE GENOMIC DNA]</scope>
    <source>
        <strain evidence="10 11">SYSU DXS3180</strain>
    </source>
</reference>
<evidence type="ECO:0000256" key="3">
    <source>
        <dbReference type="ARBA" id="ARBA00022603"/>
    </source>
</evidence>
<sequence length="285" mass="31388">MNVRNTSKVYLVGAGPGDPELLTVKAVKILSQADVIITDRLVSNAIIEEYAHPDALIYAVGKQGGSNASVPQHEINELIVKLAQKHKTVVRLKGGDIALFSNVLDELQALHDHNISYEIVPGITAASGASAYTGVPLTARGFAQGVKILTYYTESAVEESSWKELATFEDTLVFYMSGKSLHTVTSKLLDAGADASIPFIVVEQATTPEQYVFQSNLSEFFNNGFDITFKSPSLVIMGRVTELYERFAWLPNNSKREHYFKPLNNYPELIQLVNDFQNEANVSRA</sequence>
<dbReference type="Gene3D" id="3.40.1010.10">
    <property type="entry name" value="Cobalt-precorrin-4 Transmethylase, Domain 1"/>
    <property type="match status" value="1"/>
</dbReference>
<dbReference type="InterPro" id="IPR014777">
    <property type="entry name" value="4pyrrole_Mease_sub1"/>
</dbReference>
<proteinExistence type="inferred from homology"/>
<dbReference type="PROSITE" id="PS00840">
    <property type="entry name" value="SUMT_2"/>
    <property type="match status" value="1"/>
</dbReference>
<dbReference type="GO" id="GO:0032259">
    <property type="term" value="P:methylation"/>
    <property type="evidence" value="ECO:0007669"/>
    <property type="project" value="UniProtKB-KW"/>
</dbReference>
<evidence type="ECO:0000259" key="9">
    <source>
        <dbReference type="Pfam" id="PF00590"/>
    </source>
</evidence>
<accession>A0ABV3ZBA4</accession>
<dbReference type="NCBIfam" id="TIGR01469">
    <property type="entry name" value="cobA_cysG_Cterm"/>
    <property type="match status" value="1"/>
</dbReference>
<dbReference type="InterPro" id="IPR000878">
    <property type="entry name" value="4pyrrol_Mease"/>
</dbReference>
<protein>
    <recommendedName>
        <fullName evidence="2">uroporphyrinogen-III C-methyltransferase</fullName>
        <ecNumber evidence="2">2.1.1.107</ecNumber>
    </recommendedName>
</protein>
<dbReference type="InterPro" id="IPR050161">
    <property type="entry name" value="Siro_Cobalamin_biosynth"/>
</dbReference>
<dbReference type="InterPro" id="IPR006366">
    <property type="entry name" value="CobA/CysG_C"/>
</dbReference>
<keyword evidence="3 8" id="KW-0489">Methyltransferase</keyword>
<evidence type="ECO:0000313" key="10">
    <source>
        <dbReference type="EMBL" id="MEX6687143.1"/>
    </source>
</evidence>
<dbReference type="Proteomes" id="UP001560573">
    <property type="component" value="Unassembled WGS sequence"/>
</dbReference>
<comment type="pathway">
    <text evidence="7">Porphyrin-containing compound metabolism; siroheme biosynthesis; precorrin-2 from uroporphyrinogen III: step 1/1.</text>
</comment>
<dbReference type="InterPro" id="IPR003043">
    <property type="entry name" value="Uropor_MeTrfase_CS"/>
</dbReference>
<evidence type="ECO:0000313" key="11">
    <source>
        <dbReference type="Proteomes" id="UP001560573"/>
    </source>
</evidence>
<dbReference type="EC" id="2.1.1.107" evidence="2"/>
<feature type="domain" description="Tetrapyrrole methylase" evidence="9">
    <location>
        <begin position="8"/>
        <end position="219"/>
    </location>
</feature>
<evidence type="ECO:0000256" key="8">
    <source>
        <dbReference type="RuleBase" id="RU003960"/>
    </source>
</evidence>
<evidence type="ECO:0000256" key="6">
    <source>
        <dbReference type="ARBA" id="ARBA00023244"/>
    </source>
</evidence>
<comment type="caution">
    <text evidence="10">The sequence shown here is derived from an EMBL/GenBank/DDBJ whole genome shotgun (WGS) entry which is preliminary data.</text>
</comment>
<comment type="similarity">
    <text evidence="1 8">Belongs to the precorrin methyltransferase family.</text>
</comment>
<dbReference type="EMBL" id="JAULBC010000002">
    <property type="protein sequence ID" value="MEX6687143.1"/>
    <property type="molecule type" value="Genomic_DNA"/>
</dbReference>
<dbReference type="PROSITE" id="PS00839">
    <property type="entry name" value="SUMT_1"/>
    <property type="match status" value="1"/>
</dbReference>
<organism evidence="10 11">
    <name type="scientific">Danxiaibacter flavus</name>
    <dbReference type="NCBI Taxonomy" id="3049108"/>
    <lineage>
        <taxon>Bacteria</taxon>
        <taxon>Pseudomonadati</taxon>
        <taxon>Bacteroidota</taxon>
        <taxon>Chitinophagia</taxon>
        <taxon>Chitinophagales</taxon>
        <taxon>Chitinophagaceae</taxon>
        <taxon>Danxiaibacter</taxon>
    </lineage>
</organism>
<keyword evidence="4 8" id="KW-0808">Transferase</keyword>
<evidence type="ECO:0000256" key="2">
    <source>
        <dbReference type="ARBA" id="ARBA00012162"/>
    </source>
</evidence>
<dbReference type="CDD" id="cd11642">
    <property type="entry name" value="SUMT"/>
    <property type="match status" value="1"/>
</dbReference>
<evidence type="ECO:0000256" key="4">
    <source>
        <dbReference type="ARBA" id="ARBA00022679"/>
    </source>
</evidence>
<gene>
    <name evidence="10" type="primary">cobA</name>
    <name evidence="10" type="ORF">QTN47_06535</name>
</gene>
<evidence type="ECO:0000256" key="7">
    <source>
        <dbReference type="ARBA" id="ARBA00025705"/>
    </source>
</evidence>
<dbReference type="Pfam" id="PF00590">
    <property type="entry name" value="TP_methylase"/>
    <property type="match status" value="1"/>
</dbReference>